<keyword evidence="3" id="KW-0862">Zinc</keyword>
<dbReference type="Proteomes" id="UP000321523">
    <property type="component" value="Unassembled WGS sequence"/>
</dbReference>
<dbReference type="GO" id="GO:0046872">
    <property type="term" value="F:metal ion binding"/>
    <property type="evidence" value="ECO:0007669"/>
    <property type="project" value="UniProtKB-KW"/>
</dbReference>
<dbReference type="PANTHER" id="PTHR33337">
    <property type="entry name" value="GFA DOMAIN-CONTAINING PROTEIN"/>
    <property type="match status" value="1"/>
</dbReference>
<evidence type="ECO:0000313" key="7">
    <source>
        <dbReference type="Proteomes" id="UP000321523"/>
    </source>
</evidence>
<dbReference type="Gene3D" id="3.90.1590.10">
    <property type="entry name" value="glutathione-dependent formaldehyde- activating enzyme (gfa)"/>
    <property type="match status" value="1"/>
</dbReference>
<dbReference type="GO" id="GO:0016846">
    <property type="term" value="F:carbon-sulfur lyase activity"/>
    <property type="evidence" value="ECO:0007669"/>
    <property type="project" value="InterPro"/>
</dbReference>
<gene>
    <name evidence="6" type="ORF">SAE02_24210</name>
</gene>
<dbReference type="RefSeq" id="WP_044428208.1">
    <property type="nucleotide sequence ID" value="NZ_BJYZ01000009.1"/>
</dbReference>
<feature type="domain" description="CENP-V/GFA" evidence="5">
    <location>
        <begin position="11"/>
        <end position="115"/>
    </location>
</feature>
<reference evidence="6 7" key="1">
    <citation type="submission" date="2019-07" db="EMBL/GenBank/DDBJ databases">
        <title>Whole genome shotgun sequence of Skermanella aerolata NBRC 106429.</title>
        <authorList>
            <person name="Hosoyama A."/>
            <person name="Uohara A."/>
            <person name="Ohji S."/>
            <person name="Ichikawa N."/>
        </authorList>
    </citation>
    <scope>NUCLEOTIDE SEQUENCE [LARGE SCALE GENOMIC DNA]</scope>
    <source>
        <strain evidence="6 7">NBRC 106429</strain>
    </source>
</reference>
<comment type="caution">
    <text evidence="6">The sequence shown here is derived from an EMBL/GenBank/DDBJ whole genome shotgun (WGS) entry which is preliminary data.</text>
</comment>
<protein>
    <submittedName>
        <fullName evidence="6">Aldehyde-activating protein</fullName>
    </submittedName>
</protein>
<keyword evidence="7" id="KW-1185">Reference proteome</keyword>
<name>A0A512DP59_9PROT</name>
<evidence type="ECO:0000256" key="1">
    <source>
        <dbReference type="ARBA" id="ARBA00005495"/>
    </source>
</evidence>
<dbReference type="PROSITE" id="PS51891">
    <property type="entry name" value="CENP_V_GFA"/>
    <property type="match status" value="1"/>
</dbReference>
<dbReference type="AlphaFoldDB" id="A0A512DP59"/>
<dbReference type="EMBL" id="BJYZ01000009">
    <property type="protein sequence ID" value="GEO38273.1"/>
    <property type="molecule type" value="Genomic_DNA"/>
</dbReference>
<dbReference type="Pfam" id="PF04828">
    <property type="entry name" value="GFA"/>
    <property type="match status" value="1"/>
</dbReference>
<organism evidence="6 7">
    <name type="scientific">Skermanella aerolata</name>
    <dbReference type="NCBI Taxonomy" id="393310"/>
    <lineage>
        <taxon>Bacteria</taxon>
        <taxon>Pseudomonadati</taxon>
        <taxon>Pseudomonadota</taxon>
        <taxon>Alphaproteobacteria</taxon>
        <taxon>Rhodospirillales</taxon>
        <taxon>Azospirillaceae</taxon>
        <taxon>Skermanella</taxon>
    </lineage>
</organism>
<accession>A0A512DP59</accession>
<comment type="similarity">
    <text evidence="1">Belongs to the Gfa family.</text>
</comment>
<evidence type="ECO:0000259" key="5">
    <source>
        <dbReference type="PROSITE" id="PS51891"/>
    </source>
</evidence>
<keyword evidence="2" id="KW-0479">Metal-binding</keyword>
<dbReference type="PANTHER" id="PTHR33337:SF40">
    <property type="entry name" value="CENP-V_GFA DOMAIN-CONTAINING PROTEIN-RELATED"/>
    <property type="match status" value="1"/>
</dbReference>
<evidence type="ECO:0000313" key="6">
    <source>
        <dbReference type="EMBL" id="GEO38273.1"/>
    </source>
</evidence>
<dbReference type="OrthoDB" id="9807246at2"/>
<keyword evidence="4" id="KW-0456">Lyase</keyword>
<dbReference type="InterPro" id="IPR011057">
    <property type="entry name" value="Mss4-like_sf"/>
</dbReference>
<sequence>MNDSQGDDTVHQGGCLCGAVRYRTTGKPNDTNICYCTQCQRQSGAPMPAFANFDRDKVELVQGEPGSYRASGTASRQFCANCGSWLFWMQDGGTRISITLGSFDDPSDFPAPDYEIWTEHRIKWLSNIPGVDSYPGDN</sequence>
<proteinExistence type="inferred from homology"/>
<dbReference type="InterPro" id="IPR006913">
    <property type="entry name" value="CENP-V/GFA"/>
</dbReference>
<dbReference type="SUPFAM" id="SSF51316">
    <property type="entry name" value="Mss4-like"/>
    <property type="match status" value="1"/>
</dbReference>
<evidence type="ECO:0000256" key="2">
    <source>
        <dbReference type="ARBA" id="ARBA00022723"/>
    </source>
</evidence>
<evidence type="ECO:0000256" key="3">
    <source>
        <dbReference type="ARBA" id="ARBA00022833"/>
    </source>
</evidence>
<evidence type="ECO:0000256" key="4">
    <source>
        <dbReference type="ARBA" id="ARBA00023239"/>
    </source>
</evidence>